<accession>A0A1H8YPX9</accession>
<evidence type="ECO:0000313" key="2">
    <source>
        <dbReference type="Proteomes" id="UP000198582"/>
    </source>
</evidence>
<evidence type="ECO:0000313" key="1">
    <source>
        <dbReference type="EMBL" id="SEP54230.1"/>
    </source>
</evidence>
<gene>
    <name evidence="1" type="ORF">SAMN04489732_14026</name>
</gene>
<proteinExistence type="predicted"/>
<dbReference type="AlphaFoldDB" id="A0A1H8YPX9"/>
<organism evidence="1 2">
    <name type="scientific">Amycolatopsis saalfeldensis</name>
    <dbReference type="NCBI Taxonomy" id="394193"/>
    <lineage>
        <taxon>Bacteria</taxon>
        <taxon>Bacillati</taxon>
        <taxon>Actinomycetota</taxon>
        <taxon>Actinomycetes</taxon>
        <taxon>Pseudonocardiales</taxon>
        <taxon>Pseudonocardiaceae</taxon>
        <taxon>Amycolatopsis</taxon>
    </lineage>
</organism>
<name>A0A1H8YPX9_9PSEU</name>
<keyword evidence="2" id="KW-1185">Reference proteome</keyword>
<protein>
    <submittedName>
        <fullName evidence="1">Uncharacterized protein</fullName>
    </submittedName>
</protein>
<dbReference type="Proteomes" id="UP000198582">
    <property type="component" value="Unassembled WGS sequence"/>
</dbReference>
<dbReference type="EMBL" id="FOEF01000040">
    <property type="protein sequence ID" value="SEP54230.1"/>
    <property type="molecule type" value="Genomic_DNA"/>
</dbReference>
<sequence length="91" mass="9600">MPRTGSSRASADTTGWYRFPPRITVNSVGDVNVTTEPETLGELIADCAHIPSALHVKTLGAGNLPLPRATAAPWTVDDACHAQVADLDAYV</sequence>
<reference evidence="1 2" key="1">
    <citation type="submission" date="2016-10" db="EMBL/GenBank/DDBJ databases">
        <authorList>
            <person name="de Groot N.N."/>
        </authorList>
    </citation>
    <scope>NUCLEOTIDE SEQUENCE [LARGE SCALE GENOMIC DNA]</scope>
    <source>
        <strain evidence="1 2">DSM 44993</strain>
    </source>
</reference>